<accession>A0ABW5IZN0</accession>
<sequence length="356" mass="40514">MKKKKRSLLLLIVLLLVVARLLLPYFLEKYVNKTLNDIPGYEGYVEDVDVALIRGAYVIEGLHLDKINADLDKPFLYFPKADISIEWKSLFKGRIVSEIILHEPEMNYILEDQKKDTPEGKPKVKDWTDALTDLVPIKINYLEVHGGKINFVQFTEDPDIDLVLRHIMLQATNLRNVRKTEEALPSTLLATAVSFGEGSATLKGRMNLMKRIPDMDMEFSLVKANVTALNAVTKKFVGVDFERGTFELFAEAAIADGYMKGYLKPMFIDTKLIGEEDKGFFEKLWEGFVGVFKFLLKNQKTDTLATKAPFEGDLNNVDTEVLPTILNIFKNAWIKAFTSDVDEDINFKEAQEESKD</sequence>
<organism evidence="1 2">
    <name type="scientific">Salinimicrobium flavum</name>
    <dbReference type="NCBI Taxonomy" id="1737065"/>
    <lineage>
        <taxon>Bacteria</taxon>
        <taxon>Pseudomonadati</taxon>
        <taxon>Bacteroidota</taxon>
        <taxon>Flavobacteriia</taxon>
        <taxon>Flavobacteriales</taxon>
        <taxon>Flavobacteriaceae</taxon>
        <taxon>Salinimicrobium</taxon>
    </lineage>
</organism>
<reference evidence="2" key="1">
    <citation type="journal article" date="2019" name="Int. J. Syst. Evol. Microbiol.">
        <title>The Global Catalogue of Microorganisms (GCM) 10K type strain sequencing project: providing services to taxonomists for standard genome sequencing and annotation.</title>
        <authorList>
            <consortium name="The Broad Institute Genomics Platform"/>
            <consortium name="The Broad Institute Genome Sequencing Center for Infectious Disease"/>
            <person name="Wu L."/>
            <person name="Ma J."/>
        </authorList>
    </citation>
    <scope>NUCLEOTIDE SEQUENCE [LARGE SCALE GENOMIC DNA]</scope>
    <source>
        <strain evidence="2">KCTC 42585</strain>
    </source>
</reference>
<dbReference type="RefSeq" id="WP_380754908.1">
    <property type="nucleotide sequence ID" value="NZ_JBHULT010000013.1"/>
</dbReference>
<gene>
    <name evidence="1" type="ORF">ACFSTG_14730</name>
</gene>
<name>A0ABW5IZN0_9FLAO</name>
<evidence type="ECO:0000313" key="2">
    <source>
        <dbReference type="Proteomes" id="UP001597468"/>
    </source>
</evidence>
<dbReference type="Proteomes" id="UP001597468">
    <property type="component" value="Unassembled WGS sequence"/>
</dbReference>
<protein>
    <submittedName>
        <fullName evidence="1">DUF748 domain-containing protein</fullName>
    </submittedName>
</protein>
<evidence type="ECO:0000313" key="1">
    <source>
        <dbReference type="EMBL" id="MFD2519161.1"/>
    </source>
</evidence>
<dbReference type="EMBL" id="JBHULT010000013">
    <property type="protein sequence ID" value="MFD2519161.1"/>
    <property type="molecule type" value="Genomic_DNA"/>
</dbReference>
<proteinExistence type="predicted"/>
<keyword evidence="2" id="KW-1185">Reference proteome</keyword>
<comment type="caution">
    <text evidence="1">The sequence shown here is derived from an EMBL/GenBank/DDBJ whole genome shotgun (WGS) entry which is preliminary data.</text>
</comment>